<proteinExistence type="predicted"/>
<dbReference type="SUPFAM" id="SSF52540">
    <property type="entry name" value="P-loop containing nucleoside triphosphate hydrolases"/>
    <property type="match status" value="1"/>
</dbReference>
<dbReference type="EMBL" id="JAFMPK010000047">
    <property type="protein sequence ID" value="MBO0610251.1"/>
    <property type="molecule type" value="Genomic_DNA"/>
</dbReference>
<evidence type="ECO:0000256" key="1">
    <source>
        <dbReference type="ARBA" id="ARBA00022741"/>
    </source>
</evidence>
<comment type="caution">
    <text evidence="5">The sequence shown here is derived from an EMBL/GenBank/DDBJ whole genome shotgun (WGS) entry which is preliminary data.</text>
</comment>
<dbReference type="SUPFAM" id="SSF46894">
    <property type="entry name" value="C-terminal effector domain of the bipartite response regulators"/>
    <property type="match status" value="1"/>
</dbReference>
<dbReference type="PROSITE" id="PS50043">
    <property type="entry name" value="HTH_LUXR_2"/>
    <property type="match status" value="1"/>
</dbReference>
<dbReference type="InterPro" id="IPR016032">
    <property type="entry name" value="Sig_transdc_resp-reg_C-effctor"/>
</dbReference>
<dbReference type="Proteomes" id="UP000664617">
    <property type="component" value="Unassembled WGS sequence"/>
</dbReference>
<dbReference type="SMART" id="SM00421">
    <property type="entry name" value="HTH_LUXR"/>
    <property type="match status" value="1"/>
</dbReference>
<dbReference type="InterPro" id="IPR041664">
    <property type="entry name" value="AAA_16"/>
</dbReference>
<dbReference type="Pfam" id="PF00196">
    <property type="entry name" value="GerE"/>
    <property type="match status" value="1"/>
</dbReference>
<feature type="region of interest" description="Disordered" evidence="3">
    <location>
        <begin position="61"/>
        <end position="81"/>
    </location>
</feature>
<dbReference type="PRINTS" id="PR00038">
    <property type="entry name" value="HTHLUXR"/>
</dbReference>
<evidence type="ECO:0000256" key="3">
    <source>
        <dbReference type="SAM" id="MobiDB-lite"/>
    </source>
</evidence>
<evidence type="ECO:0000259" key="4">
    <source>
        <dbReference type="PROSITE" id="PS50043"/>
    </source>
</evidence>
<dbReference type="PANTHER" id="PTHR16305:SF35">
    <property type="entry name" value="TRANSCRIPTIONAL ACTIVATOR DOMAIN"/>
    <property type="match status" value="1"/>
</dbReference>
<dbReference type="Gene3D" id="1.10.10.10">
    <property type="entry name" value="Winged helix-like DNA-binding domain superfamily/Winged helix DNA-binding domain"/>
    <property type="match status" value="1"/>
</dbReference>
<reference evidence="6" key="2">
    <citation type="submission" date="2023-07" db="EMBL/GenBank/DDBJ databases">
        <title>Myceligenerans salitolerans sp. nov., a halotolerant actinomycete isolated from a salt lake in Xinjiang, China.</title>
        <authorList>
            <person name="Guan T."/>
        </authorList>
    </citation>
    <scope>NUCLEOTIDE SEQUENCE [LARGE SCALE GENOMIC DNA]</scope>
    <source>
        <strain evidence="6">XHU 5031</strain>
    </source>
</reference>
<reference evidence="5 6" key="1">
    <citation type="submission" date="2021-03" db="EMBL/GenBank/DDBJ databases">
        <authorList>
            <person name="Xin L."/>
        </authorList>
    </citation>
    <scope>NUCLEOTIDE SEQUENCE [LARGE SCALE GENOMIC DNA]</scope>
    <source>
        <strain evidence="5 6">XHU 5031</strain>
    </source>
</reference>
<evidence type="ECO:0000256" key="2">
    <source>
        <dbReference type="ARBA" id="ARBA00022840"/>
    </source>
</evidence>
<name>A0ABS3IB42_9MICO</name>
<gene>
    <name evidence="5" type="ORF">J0911_14545</name>
</gene>
<evidence type="ECO:0000313" key="5">
    <source>
        <dbReference type="EMBL" id="MBO0610251.1"/>
    </source>
</evidence>
<accession>A0ABS3IB42</accession>
<dbReference type="InterPro" id="IPR027417">
    <property type="entry name" value="P-loop_NTPase"/>
</dbReference>
<feature type="domain" description="HTH luxR-type" evidence="4">
    <location>
        <begin position="921"/>
        <end position="986"/>
    </location>
</feature>
<keyword evidence="2" id="KW-0067">ATP-binding</keyword>
<dbReference type="PANTHER" id="PTHR16305">
    <property type="entry name" value="TESTICULAR SOLUBLE ADENYLYL CYCLASE"/>
    <property type="match status" value="1"/>
</dbReference>
<dbReference type="Pfam" id="PF13191">
    <property type="entry name" value="AAA_16"/>
    <property type="match status" value="1"/>
</dbReference>
<keyword evidence="6" id="KW-1185">Reference proteome</keyword>
<dbReference type="InterPro" id="IPR036388">
    <property type="entry name" value="WH-like_DNA-bd_sf"/>
</dbReference>
<sequence length="998" mass="106994">MPRRLPAADGKPPAVTAPQFVGRARQLTAIREAVSRPPAIVLVEGEAGIGKSRLLQQWSATVAPPADGPPSGGGTTSGGRVLTSVCPPLRESHTLGPVVDAFRGIEVRAADLGLTGLAGALRPLFPEWAAGLPPAPEPLDDARAARHRLFRALDELLRALDVGVLVLEDAHWADEVTLEFLLFLAARLPDGGPNLVVSYRLDEIGPGSLLLRLMSRLPAGVTQTRIVLPPLAQEETASLVSSMLGGSPVSDEFAAFLHDRTDGLPVAVEESVRLMCDRRDIAFREGEWTRVRLSELLVPPTVRDCTRERIARMSPEAQSVLRAVATLGEPSPEATIARTADLAPPASRAGLAEAAGAAVLTDDGEGLWQYRHGLAAAAVHESIAPSDRRILHRRAGEAVENHRPTPAARLARHFREAGETARWVRYAERAAEQAVASGDHTAAVVQLDDLLATADLSPADLARIARNAALAALSRRDPVDAVYHRLVATLRTVLGDPALSGRQQAEIRNPLGRLLILGGEATAALGELEQAAAGLDHDPIEAARAMTYLGWAYAGPWPAPVHLRWLQRAALITDQIASPADRLNLAGNRAAALLMLGEEEAWDIIADLPHDGATSAERLDLARIHANVGTGALIWGRYADAERHLAVATRLADAEQAGRLRYNVEIERANLDWLTGRWDGLAERSAVLADADRDRPTTHLAGIRLSARLAAATGRRRTAAEQFQRVLDEAERLGAIDDTMEPAAALARLRLVAGDGRGALRVTDRPLEALRRKGVWVWGTDLVPARVEAHLATGDLRAAQRLVGQFARGLRGRTAPGPRAALATCRAHLAAAAGEHTRAAAAYARAARAWAVLPRPYETALAHERQAEALRAAERADQGRRLLAEQYESLFRLGAKGDAERVARRLRELGADVPRPWRGGRRGYGDQLSPREIEVVRLVTTGKTNREISRILAKSPATVDQQLRAAMRKLKVASRTALAVVAVEAGLLGEEGPGAGLS</sequence>
<dbReference type="RefSeq" id="WP_207276172.1">
    <property type="nucleotide sequence ID" value="NZ_JAFMPK010000047.1"/>
</dbReference>
<keyword evidence="1" id="KW-0547">Nucleotide-binding</keyword>
<dbReference type="CDD" id="cd06170">
    <property type="entry name" value="LuxR_C_like"/>
    <property type="match status" value="1"/>
</dbReference>
<dbReference type="InterPro" id="IPR000792">
    <property type="entry name" value="Tscrpt_reg_LuxR_C"/>
</dbReference>
<organism evidence="5 6">
    <name type="scientific">Myceligenerans salitolerans</name>
    <dbReference type="NCBI Taxonomy" id="1230528"/>
    <lineage>
        <taxon>Bacteria</taxon>
        <taxon>Bacillati</taxon>
        <taxon>Actinomycetota</taxon>
        <taxon>Actinomycetes</taxon>
        <taxon>Micrococcales</taxon>
        <taxon>Promicromonosporaceae</taxon>
        <taxon>Myceligenerans</taxon>
    </lineage>
</organism>
<protein>
    <submittedName>
        <fullName evidence="5">AAA family ATPase</fullName>
    </submittedName>
</protein>
<evidence type="ECO:0000313" key="6">
    <source>
        <dbReference type="Proteomes" id="UP000664617"/>
    </source>
</evidence>